<proteinExistence type="predicted"/>
<feature type="compositionally biased region" description="Low complexity" evidence="1">
    <location>
        <begin position="80"/>
        <end position="90"/>
    </location>
</feature>
<evidence type="ECO:0008006" key="4">
    <source>
        <dbReference type="Google" id="ProtNLM"/>
    </source>
</evidence>
<dbReference type="EMBL" id="JAVRQI010000001">
    <property type="protein sequence ID" value="MDT1060411.1"/>
    <property type="molecule type" value="Genomic_DNA"/>
</dbReference>
<feature type="compositionally biased region" description="Basic and acidic residues" evidence="1">
    <location>
        <begin position="91"/>
        <end position="140"/>
    </location>
</feature>
<evidence type="ECO:0000256" key="1">
    <source>
        <dbReference type="SAM" id="MobiDB-lite"/>
    </source>
</evidence>
<dbReference type="Proteomes" id="UP001251085">
    <property type="component" value="Unassembled WGS sequence"/>
</dbReference>
<gene>
    <name evidence="2" type="ORF">RM190_00995</name>
</gene>
<keyword evidence="3" id="KW-1185">Reference proteome</keyword>
<name>A0ABU3E8C4_9RHOB</name>
<accession>A0ABU3E8C4</accession>
<feature type="compositionally biased region" description="Basic and acidic residues" evidence="1">
    <location>
        <begin position="157"/>
        <end position="176"/>
    </location>
</feature>
<feature type="region of interest" description="Disordered" evidence="1">
    <location>
        <begin position="62"/>
        <end position="176"/>
    </location>
</feature>
<feature type="compositionally biased region" description="Basic and acidic residues" evidence="1">
    <location>
        <begin position="65"/>
        <end position="75"/>
    </location>
</feature>
<evidence type="ECO:0000313" key="2">
    <source>
        <dbReference type="EMBL" id="MDT1060411.1"/>
    </source>
</evidence>
<evidence type="ECO:0000313" key="3">
    <source>
        <dbReference type="Proteomes" id="UP001251085"/>
    </source>
</evidence>
<protein>
    <recommendedName>
        <fullName evidence="4">Colicin import membrane protein</fullName>
    </recommendedName>
</protein>
<comment type="caution">
    <text evidence="2">The sequence shown here is derived from an EMBL/GenBank/DDBJ whole genome shotgun (WGS) entry which is preliminary data.</text>
</comment>
<organism evidence="2 3">
    <name type="scientific">Paracoccus broussonetiae</name>
    <dbReference type="NCBI Taxonomy" id="3075834"/>
    <lineage>
        <taxon>Bacteria</taxon>
        <taxon>Pseudomonadati</taxon>
        <taxon>Pseudomonadota</taxon>
        <taxon>Alphaproteobacteria</taxon>
        <taxon>Rhodobacterales</taxon>
        <taxon>Paracoccaceae</taxon>
        <taxon>Paracoccus</taxon>
    </lineage>
</organism>
<reference evidence="3" key="1">
    <citation type="submission" date="2023-07" db="EMBL/GenBank/DDBJ databases">
        <title>Characterization of two Paracoccaceae strains isolated from Phycosphere and proposal of Xinfangfangia lacusdiani sp. nov.</title>
        <authorList>
            <person name="Deng Y."/>
            <person name="Zhang Y.Q."/>
        </authorList>
    </citation>
    <scope>NUCLEOTIDE SEQUENCE [LARGE SCALE GENOMIC DNA]</scope>
    <source>
        <strain evidence="3">CPCC 101403</strain>
    </source>
</reference>
<sequence>MARNPEDSVTHSRDLDEMVEQTQPAALRALENRALAALLRDLRMMKAQETDVGMQKALAQAIRRAAAEKRERSVEQEDTAPAAEAPPVEAKPGKAERAEAKLRKEAERAEKKRVKAAEREERKTAKALERAQIKAEKLALKEQSLPPGKKAKLKKEARKDGKPGKGAKADKAAKTQ</sequence>
<dbReference type="RefSeq" id="WP_311757521.1">
    <property type="nucleotide sequence ID" value="NZ_JAVRQI010000001.1"/>
</dbReference>